<evidence type="ECO:0000313" key="2">
    <source>
        <dbReference type="EMBL" id="TGZ77269.1"/>
    </source>
</evidence>
<sequence length="189" mass="21863">MLLELGADPNVYPKPPSMLHLAMTDRCVELVELLLTHGAKVNARDYFGYPPISAVRPYWFLFKILADRATGTRLTKKEIAAIHTLLRTGEVDLSLRGKGGSRHYILWHISQTRRQSLRNFWQEAQTRSQSTTTEGHLYGSANAEETKIYIIYWWPRRIDERVFKSRQPNCSPVTEMVVYTIFPHGNFLL</sequence>
<gene>
    <name evidence="2" type="ORF">EX30DRAFT_207483</name>
</gene>
<evidence type="ECO:0000256" key="1">
    <source>
        <dbReference type="PROSITE-ProRule" id="PRU00023"/>
    </source>
</evidence>
<reference evidence="2 3" key="1">
    <citation type="submission" date="2019-04" db="EMBL/GenBank/DDBJ databases">
        <title>Comparative genomics and transcriptomics to analyze fruiting body development in filamentous ascomycetes.</title>
        <authorList>
            <consortium name="DOE Joint Genome Institute"/>
            <person name="Lutkenhaus R."/>
            <person name="Traeger S."/>
            <person name="Breuer J."/>
            <person name="Kuo A."/>
            <person name="Lipzen A."/>
            <person name="Pangilinan J."/>
            <person name="Dilworth D."/>
            <person name="Sandor L."/>
            <person name="Poggeler S."/>
            <person name="Barry K."/>
            <person name="Grigoriev I.V."/>
            <person name="Nowrousian M."/>
        </authorList>
    </citation>
    <scope>NUCLEOTIDE SEQUENCE [LARGE SCALE GENOMIC DNA]</scope>
    <source>
        <strain evidence="2 3">CBS 389.68</strain>
    </source>
</reference>
<name>A0A4S2MPP4_9PEZI</name>
<keyword evidence="3" id="KW-1185">Reference proteome</keyword>
<dbReference type="InParanoid" id="A0A4S2MPP4"/>
<keyword evidence="1" id="KW-0040">ANK repeat</keyword>
<dbReference type="EMBL" id="ML220156">
    <property type="protein sequence ID" value="TGZ77269.1"/>
    <property type="molecule type" value="Genomic_DNA"/>
</dbReference>
<dbReference type="Gene3D" id="1.25.40.20">
    <property type="entry name" value="Ankyrin repeat-containing domain"/>
    <property type="match status" value="1"/>
</dbReference>
<dbReference type="Pfam" id="PF00023">
    <property type="entry name" value="Ank"/>
    <property type="match status" value="1"/>
</dbReference>
<dbReference type="InterPro" id="IPR002110">
    <property type="entry name" value="Ankyrin_rpt"/>
</dbReference>
<dbReference type="PROSITE" id="PS50088">
    <property type="entry name" value="ANK_REPEAT"/>
    <property type="match status" value="1"/>
</dbReference>
<organism evidence="2 3">
    <name type="scientific">Ascodesmis nigricans</name>
    <dbReference type="NCBI Taxonomy" id="341454"/>
    <lineage>
        <taxon>Eukaryota</taxon>
        <taxon>Fungi</taxon>
        <taxon>Dikarya</taxon>
        <taxon>Ascomycota</taxon>
        <taxon>Pezizomycotina</taxon>
        <taxon>Pezizomycetes</taxon>
        <taxon>Pezizales</taxon>
        <taxon>Ascodesmidaceae</taxon>
        <taxon>Ascodesmis</taxon>
    </lineage>
</organism>
<dbReference type="AlphaFoldDB" id="A0A4S2MPP4"/>
<dbReference type="PROSITE" id="PS50297">
    <property type="entry name" value="ANK_REP_REGION"/>
    <property type="match status" value="1"/>
</dbReference>
<protein>
    <submittedName>
        <fullName evidence="2">Uncharacterized protein</fullName>
    </submittedName>
</protein>
<dbReference type="OrthoDB" id="341259at2759"/>
<dbReference type="SUPFAM" id="SSF48403">
    <property type="entry name" value="Ankyrin repeat"/>
    <property type="match status" value="1"/>
</dbReference>
<evidence type="ECO:0000313" key="3">
    <source>
        <dbReference type="Proteomes" id="UP000298138"/>
    </source>
</evidence>
<feature type="repeat" description="ANK" evidence="1">
    <location>
        <begin position="14"/>
        <end position="46"/>
    </location>
</feature>
<dbReference type="InterPro" id="IPR036770">
    <property type="entry name" value="Ankyrin_rpt-contain_sf"/>
</dbReference>
<dbReference type="Proteomes" id="UP000298138">
    <property type="component" value="Unassembled WGS sequence"/>
</dbReference>
<accession>A0A4S2MPP4</accession>
<proteinExistence type="predicted"/>